<dbReference type="AlphaFoldDB" id="F1TG02"/>
<comment type="cofactor">
    <cofactor evidence="1">
        <name>[4Fe-4S] cluster</name>
        <dbReference type="ChEBI" id="CHEBI:49883"/>
    </cofactor>
</comment>
<comment type="caution">
    <text evidence="3">The sequence shown here is derived from an EMBL/GenBank/DDBJ whole genome shotgun (WGS) entry which is preliminary data.</text>
</comment>
<dbReference type="Pfam" id="PF13186">
    <property type="entry name" value="SPASM"/>
    <property type="match status" value="1"/>
</dbReference>
<dbReference type="EMBL" id="ACXX02000012">
    <property type="protein sequence ID" value="EGD46621.1"/>
    <property type="molecule type" value="Genomic_DNA"/>
</dbReference>
<evidence type="ECO:0000313" key="3">
    <source>
        <dbReference type="EMBL" id="EGD46621.1"/>
    </source>
</evidence>
<dbReference type="SUPFAM" id="SSF102114">
    <property type="entry name" value="Radical SAM enzymes"/>
    <property type="match status" value="1"/>
</dbReference>
<sequence>MSGNPGEILKKQYDIDSMVRIVDFKNFKIYFHHKNGRWYKLPNMVHQFITNKLQVASFENDREIVHYFSLIIRKLLEQDVITESIRDKKLGRLFFLTKDEEDIKGLYENIIMKHIVFDPESLLLYDTAKERKYISSDSKIYVVVKENDIPAPLIQLALEKADRIFIRSLEVLKKFAEQKTQIRKPLMLEMSDGIHDACEELIDIINTLHPDIRIAIPYSSPEICSDLLDYLQAKKPEIPFYYTFCNFTGSKSQSMESLGGIGLNSGIEDIVFQNSRLSCGGGKYKFYIDKNGDIYPCIRIQDKSKVLGNITTNSIEGFILNRKQEFVKNVETIGKCASCNVRYFCGGGCMDEVQNDEFIFCDLVHKRLNSIINGG</sequence>
<reference evidence="3" key="2">
    <citation type="submission" date="2011-01" db="EMBL/GenBank/DDBJ databases">
        <title>The Non-contiguous Finished genome of Clostridium papyrosolvens.</title>
        <authorList>
            <person name="Lucas S."/>
            <person name="Copeland A."/>
            <person name="Lapidus A."/>
            <person name="Cheng J.-F."/>
            <person name="Goodwin L."/>
            <person name="Pitluck S."/>
            <person name="Misra M."/>
            <person name="Chertkov O."/>
            <person name="Detter J.C."/>
            <person name="Han C."/>
            <person name="Tapia R."/>
            <person name="Land M."/>
            <person name="Hauser L."/>
            <person name="Kyrpides N."/>
            <person name="Ivanova N."/>
            <person name="Pagani I."/>
            <person name="Mouttaki H."/>
            <person name="He Z."/>
            <person name="Zhou J."/>
            <person name="Hemme C.L."/>
            <person name="Woyke T."/>
        </authorList>
    </citation>
    <scope>NUCLEOTIDE SEQUENCE [LARGE SCALE GENOMIC DNA]</scope>
    <source>
        <strain evidence="3">DSM 2782</strain>
    </source>
</reference>
<keyword evidence="4" id="KW-1185">Reference proteome</keyword>
<dbReference type="PANTHER" id="PTHR43273">
    <property type="entry name" value="ANAEROBIC SULFATASE-MATURATING ENZYME HOMOLOG ASLB-RELATED"/>
    <property type="match status" value="1"/>
</dbReference>
<evidence type="ECO:0000259" key="2">
    <source>
        <dbReference type="Pfam" id="PF13186"/>
    </source>
</evidence>
<evidence type="ECO:0000256" key="1">
    <source>
        <dbReference type="ARBA" id="ARBA00001966"/>
    </source>
</evidence>
<dbReference type="GO" id="GO:0016491">
    <property type="term" value="F:oxidoreductase activity"/>
    <property type="evidence" value="ECO:0007669"/>
    <property type="project" value="InterPro"/>
</dbReference>
<proteinExistence type="predicted"/>
<protein>
    <recommendedName>
        <fullName evidence="2">4Fe4S-binding SPASM domain-containing protein</fullName>
    </recommendedName>
</protein>
<dbReference type="Gene3D" id="3.20.20.70">
    <property type="entry name" value="Aldolase class I"/>
    <property type="match status" value="1"/>
</dbReference>
<dbReference type="PANTHER" id="PTHR43273:SF8">
    <property type="entry name" value="RADICAL SAM DOMAIN PROTEIN"/>
    <property type="match status" value="1"/>
</dbReference>
<dbReference type="OrthoDB" id="9808591at2"/>
<dbReference type="Proteomes" id="UP000003860">
    <property type="component" value="Unassembled WGS sequence"/>
</dbReference>
<dbReference type="RefSeq" id="WP_004621011.1">
    <property type="nucleotide sequence ID" value="NZ_ACXX02000012.1"/>
</dbReference>
<dbReference type="STRING" id="588581.Cpap_1003"/>
<dbReference type="InterPro" id="IPR013785">
    <property type="entry name" value="Aldolase_TIM"/>
</dbReference>
<dbReference type="InterPro" id="IPR023867">
    <property type="entry name" value="Sulphatase_maturase_rSAM"/>
</dbReference>
<dbReference type="NCBIfam" id="TIGR04085">
    <property type="entry name" value="rSAM_more_4Fe4S"/>
    <property type="match status" value="1"/>
</dbReference>
<dbReference type="InterPro" id="IPR058240">
    <property type="entry name" value="rSAM_sf"/>
</dbReference>
<reference evidence="3" key="1">
    <citation type="submission" date="2009-07" db="EMBL/GenBank/DDBJ databases">
        <authorList>
            <consortium name="US DOE Joint Genome Institute (JGI-PGF)"/>
            <person name="Lucas S."/>
            <person name="Copeland A."/>
            <person name="Lapidus A."/>
            <person name="Glavina del Rio T."/>
            <person name="Tice H."/>
            <person name="Bruce D."/>
            <person name="Goodwin L."/>
            <person name="Pitluck S."/>
            <person name="Larimer F."/>
            <person name="Land M.L."/>
            <person name="Mouttaki H."/>
            <person name="He Z."/>
            <person name="Zhou J."/>
            <person name="Hemme C.L."/>
        </authorList>
    </citation>
    <scope>NUCLEOTIDE SEQUENCE</scope>
    <source>
        <strain evidence="3">DSM 2782</strain>
    </source>
</reference>
<organism evidence="3 4">
    <name type="scientific">Ruminiclostridium papyrosolvens DSM 2782</name>
    <dbReference type="NCBI Taxonomy" id="588581"/>
    <lineage>
        <taxon>Bacteria</taxon>
        <taxon>Bacillati</taxon>
        <taxon>Bacillota</taxon>
        <taxon>Clostridia</taxon>
        <taxon>Eubacteriales</taxon>
        <taxon>Oscillospiraceae</taxon>
        <taxon>Ruminiclostridium</taxon>
    </lineage>
</organism>
<accession>F1TG02</accession>
<feature type="domain" description="4Fe4S-binding SPASM" evidence="2">
    <location>
        <begin position="279"/>
        <end position="340"/>
    </location>
</feature>
<evidence type="ECO:0000313" key="4">
    <source>
        <dbReference type="Proteomes" id="UP000003860"/>
    </source>
</evidence>
<name>F1TG02_9FIRM</name>
<dbReference type="eggNOG" id="COG0641">
    <property type="taxonomic scope" value="Bacteria"/>
</dbReference>
<gene>
    <name evidence="3" type="ORF">Cpap_1003</name>
</gene>
<dbReference type="InterPro" id="IPR023885">
    <property type="entry name" value="4Fe4S-binding_SPASM_dom"/>
</dbReference>